<dbReference type="EC" id="2.7.2.3" evidence="1"/>
<dbReference type="Gene3D" id="3.40.50.1260">
    <property type="entry name" value="Phosphoglycerate kinase, N-terminal domain"/>
    <property type="match status" value="2"/>
</dbReference>
<evidence type="ECO:0000256" key="5">
    <source>
        <dbReference type="ARBA" id="ARBA00022840"/>
    </source>
</evidence>
<evidence type="ECO:0000256" key="1">
    <source>
        <dbReference type="ARBA" id="ARBA00013061"/>
    </source>
</evidence>
<organism evidence="8">
    <name type="scientific">Florenciella sp. virus SA2</name>
    <dbReference type="NCBI Taxonomy" id="3240092"/>
    <lineage>
        <taxon>Viruses</taxon>
    </lineage>
</organism>
<keyword evidence="3" id="KW-0547">Nucleotide-binding</keyword>
<keyword evidence="4" id="KW-0418">Kinase</keyword>
<evidence type="ECO:0000259" key="7">
    <source>
        <dbReference type="SMART" id="SM00846"/>
    </source>
</evidence>
<dbReference type="SUPFAM" id="SSF53748">
    <property type="entry name" value="Phosphoglycerate kinase"/>
    <property type="match status" value="1"/>
</dbReference>
<dbReference type="PANTHER" id="PTHR43148">
    <property type="entry name" value="GLYCERALDEHYDE-3-PHOSPHATE DEHYDROGENASE 2"/>
    <property type="match status" value="1"/>
</dbReference>
<protein>
    <recommendedName>
        <fullName evidence="1">phosphoglycerate kinase</fullName>
        <ecNumber evidence="1">2.7.2.3</ecNumber>
    </recommendedName>
</protein>
<accession>A0AB39J8F9</accession>
<dbReference type="Pfam" id="PF00162">
    <property type="entry name" value="PGK"/>
    <property type="match status" value="1"/>
</dbReference>
<keyword evidence="2" id="KW-0808">Transferase</keyword>
<dbReference type="GO" id="GO:0004618">
    <property type="term" value="F:phosphoglycerate kinase activity"/>
    <property type="evidence" value="ECO:0007669"/>
    <property type="project" value="UniProtKB-EC"/>
</dbReference>
<evidence type="ECO:0000256" key="6">
    <source>
        <dbReference type="ARBA" id="ARBA00023002"/>
    </source>
</evidence>
<dbReference type="InterPro" id="IPR036043">
    <property type="entry name" value="Phosphoglycerate_kinase_sf"/>
</dbReference>
<dbReference type="SUPFAM" id="SSF51735">
    <property type="entry name" value="NAD(P)-binding Rossmann-fold domains"/>
    <property type="match status" value="1"/>
</dbReference>
<dbReference type="PROSITE" id="PS00071">
    <property type="entry name" value="GAPDH"/>
    <property type="match status" value="1"/>
</dbReference>
<reference evidence="8" key="1">
    <citation type="submission" date="2024-03" db="EMBL/GenBank/DDBJ databases">
        <title>Eukaryotic viruses encode the ribosomal protein eL40.</title>
        <authorList>
            <person name="Thomy J."/>
            <person name="Schvarcz C.R."/>
            <person name="McBeain K.A."/>
            <person name="Edwards K.F."/>
            <person name="Steward G.F."/>
        </authorList>
    </citation>
    <scope>NUCLEOTIDE SEQUENCE</scope>
    <source>
        <strain evidence="8">FloV-SA2</strain>
    </source>
</reference>
<name>A0AB39J8F9_9VIRU</name>
<sequence>MKNINIGINGFGRIGKCIFLQLLEDNSVNINAININNLSINDIQEYINNDSIHHIKKYNVEILENNYIYINNYMIKIFNEKDAKLLNWKNEKVEYLFETTGAYLTTETAKQHDVDFLIMSAPPKDLSTTPIYCFGVNENNYNKENIVSCASCTTNCIAPMLKYLNTFNIEHGAFMTVHSATSSQSIVDSANLKKRINRSVFNNIIPHTTGASSSLNIILPELKNKIIGTSVRVPVSNVSMIDLNVEFKNEISKDEIIKNIEQIKDNIITTNNKNLVSSDFITNSTPTIIDTNLTFQISPKNIKFTLWYDNEWSYSAQMIRLVKHMFKINNDNDINKIQNVNCKDKSVFLRVDFNCPLNNNNEISDYFRIDSAMKTIRKILLDGPKRLIIATHFGRPKNKEEKYSTKRFIFYLREQLKTNICFLEKGLDTTDNDLNTIEKYYKESYANMKYIYLMENVRFHDYETKNLSNKEIDLSIDIYCNEAFSCSHRKHKSITEIPNKIKCYGYCYMKEIEHLDIITKSVGCKILAIVGGSKIEDKILMLKELSKRVSYIYITGNNINYKDDYADLFEEISKNNAKIIFTEDGFSKINNEIIYYQDINDKKICDVGPKSINTLNSYIENSDIVFWNGTLGITEDSFFKNGSESLLNMLNNSQTKVIIGGGDTAGFVNKYKNNFCHISTGGGASIDYISTGHLF</sequence>
<dbReference type="InterPro" id="IPR020828">
    <property type="entry name" value="GlycerAld_3-P_DH_NAD(P)-bd"/>
</dbReference>
<dbReference type="Gene3D" id="3.40.50.720">
    <property type="entry name" value="NAD(P)-binding Rossmann-like Domain"/>
    <property type="match status" value="1"/>
</dbReference>
<dbReference type="EMBL" id="PP542043">
    <property type="protein sequence ID" value="XDO02062.1"/>
    <property type="molecule type" value="Genomic_DNA"/>
</dbReference>
<proteinExistence type="predicted"/>
<dbReference type="InterPro" id="IPR020831">
    <property type="entry name" value="GlycerAld/Erythrose_P_DH"/>
</dbReference>
<evidence type="ECO:0000256" key="2">
    <source>
        <dbReference type="ARBA" id="ARBA00022679"/>
    </source>
</evidence>
<keyword evidence="5" id="KW-0067">ATP-binding</keyword>
<dbReference type="InterPro" id="IPR036291">
    <property type="entry name" value="NAD(P)-bd_dom_sf"/>
</dbReference>
<evidence type="ECO:0000256" key="3">
    <source>
        <dbReference type="ARBA" id="ARBA00022741"/>
    </source>
</evidence>
<dbReference type="GO" id="GO:0005524">
    <property type="term" value="F:ATP binding"/>
    <property type="evidence" value="ECO:0007669"/>
    <property type="project" value="UniProtKB-KW"/>
</dbReference>
<dbReference type="InterPro" id="IPR001576">
    <property type="entry name" value="Phosphoglycerate_kinase"/>
</dbReference>
<dbReference type="Pfam" id="PF02800">
    <property type="entry name" value="Gp_dh_C"/>
    <property type="match status" value="1"/>
</dbReference>
<dbReference type="GO" id="GO:0051287">
    <property type="term" value="F:NAD binding"/>
    <property type="evidence" value="ECO:0007669"/>
    <property type="project" value="InterPro"/>
</dbReference>
<dbReference type="SMART" id="SM00846">
    <property type="entry name" value="Gp_dh_N"/>
    <property type="match status" value="1"/>
</dbReference>
<dbReference type="InterPro" id="IPR020829">
    <property type="entry name" value="GlycerAld_3-P_DH_cat"/>
</dbReference>
<dbReference type="InterPro" id="IPR020830">
    <property type="entry name" value="GlycerAld_3-P_DH_AS"/>
</dbReference>
<dbReference type="SUPFAM" id="SSF55347">
    <property type="entry name" value="Glyceraldehyde-3-phosphate dehydrogenase-like, C-terminal domain"/>
    <property type="match status" value="1"/>
</dbReference>
<gene>
    <name evidence="8" type="ORF">FloV-SA2_00243</name>
</gene>
<dbReference type="Pfam" id="PF00044">
    <property type="entry name" value="Gp_dh_N"/>
    <property type="match status" value="1"/>
</dbReference>
<dbReference type="GO" id="GO:0016620">
    <property type="term" value="F:oxidoreductase activity, acting on the aldehyde or oxo group of donors, NAD or NADP as acceptor"/>
    <property type="evidence" value="ECO:0007669"/>
    <property type="project" value="InterPro"/>
</dbReference>
<feature type="domain" description="Glyceraldehyde 3-phosphate dehydrogenase NAD(P) binding" evidence="7">
    <location>
        <begin position="4"/>
        <end position="152"/>
    </location>
</feature>
<dbReference type="Gene3D" id="3.30.360.10">
    <property type="entry name" value="Dihydrodipicolinate Reductase, domain 2"/>
    <property type="match status" value="1"/>
</dbReference>
<evidence type="ECO:0000256" key="4">
    <source>
        <dbReference type="ARBA" id="ARBA00022777"/>
    </source>
</evidence>
<dbReference type="GO" id="GO:0006096">
    <property type="term" value="P:glycolytic process"/>
    <property type="evidence" value="ECO:0007669"/>
    <property type="project" value="InterPro"/>
</dbReference>
<keyword evidence="6" id="KW-0560">Oxidoreductase</keyword>
<evidence type="ECO:0000313" key="8">
    <source>
        <dbReference type="EMBL" id="XDO02062.1"/>
    </source>
</evidence>
<dbReference type="InterPro" id="IPR015824">
    <property type="entry name" value="Phosphoglycerate_kinase_N"/>
</dbReference>
<dbReference type="PRINTS" id="PR00477">
    <property type="entry name" value="PHGLYCKINASE"/>
</dbReference>